<dbReference type="GO" id="GO:0032267">
    <property type="term" value="F:tRNA(Ile)-lysidine synthase activity"/>
    <property type="evidence" value="ECO:0007669"/>
    <property type="project" value="UniProtKB-EC"/>
</dbReference>
<dbReference type="InterPro" id="IPR012094">
    <property type="entry name" value="tRNA_Ile_lys_synt"/>
</dbReference>
<reference evidence="9" key="1">
    <citation type="submission" date="2021-02" db="EMBL/GenBank/DDBJ databases">
        <authorList>
            <person name="Dougan E. K."/>
            <person name="Rhodes N."/>
            <person name="Thang M."/>
            <person name="Chan C."/>
        </authorList>
    </citation>
    <scope>NUCLEOTIDE SEQUENCE</scope>
</reference>
<evidence type="ECO:0000259" key="8">
    <source>
        <dbReference type="Pfam" id="PF01171"/>
    </source>
</evidence>
<comment type="caution">
    <text evidence="9">The sequence shown here is derived from an EMBL/GenBank/DDBJ whole genome shotgun (WGS) entry which is preliminary data.</text>
</comment>
<organism evidence="9 10">
    <name type="scientific">Symbiodinium natans</name>
    <dbReference type="NCBI Taxonomy" id="878477"/>
    <lineage>
        <taxon>Eukaryota</taxon>
        <taxon>Sar</taxon>
        <taxon>Alveolata</taxon>
        <taxon>Dinophyceae</taxon>
        <taxon>Suessiales</taxon>
        <taxon>Symbiodiniaceae</taxon>
        <taxon>Symbiodinium</taxon>
    </lineage>
</organism>
<dbReference type="NCBIfam" id="TIGR02432">
    <property type="entry name" value="lysidine_TilS_N"/>
    <property type="match status" value="1"/>
</dbReference>
<proteinExistence type="inferred from homology"/>
<evidence type="ECO:0000313" key="9">
    <source>
        <dbReference type="EMBL" id="CAE7026682.1"/>
    </source>
</evidence>
<accession>A0A812I9K5</accession>
<feature type="compositionally biased region" description="Polar residues" evidence="7">
    <location>
        <begin position="1779"/>
        <end position="1790"/>
    </location>
</feature>
<dbReference type="GO" id="GO:0008033">
    <property type="term" value="P:tRNA processing"/>
    <property type="evidence" value="ECO:0007669"/>
    <property type="project" value="UniProtKB-KW"/>
</dbReference>
<dbReference type="EC" id="6.3.4.19" evidence="1"/>
<feature type="compositionally biased region" description="Acidic residues" evidence="7">
    <location>
        <begin position="1707"/>
        <end position="1726"/>
    </location>
</feature>
<sequence length="3128" mass="343539">MSTASHGGLTASLAVAAAWTNDSNAHFYRSAPTLFILALLVHKALDTEVGTVLRTSCKALMACGLDAGPLPLLLCVSGGSDSVAMLLLVSKVAQKYGWQLHVLHFNHGLRPESASEETFVEALAQSVGAQSHLRRAEGAWLKAAPGGLQAAARNWRRQEALQLLEQLEASAGCTGAVLLAHHAEDQVETQLLRFLRGGHLARLGGMRILEGRFARPLLGIRKRELKAFLDSEGQDWKEDASNAEPMYQRNRIRLQLVPLLTELIGGEDALHSRFEALAEQSGQLASILDDAVDEIGGPGFPVQAEAAERVLEIPSFSGLSEMVRQEVLWRFVANGCGAFLSYPAVRAIADLASEKEFTWPLGSGWQLSLSKAELDKADKVDKGAARLVLSPPMKKTREQVWRANDLLVVHNSTPSLSLRVVRGGEFESQRKESEGYEGSCQFLLYNLPLNTTVTLRGAKLGDRFCLGPSSRARAIKLTYFLHQQGKVPREARFGWPVIAVKAPGVPEVLAAVLPDWAAADFMVTWQTPWPGLMVKTCENMCSPQGAAETDQCEEAPRPEAGTGLLQAKSHLDPSRLQEVDEPDLAFANFAGESWAAAQRLQELDVNSSLNKLAVQCRKRKAKAHVPLVVAEQLHQQVRDARATASRLKSRKQCPGELTLRQFFRNLTVTSCCPRSSTECAGCALFSEGKCQECEGGYVRQNGTCVACLSTIDWINENGESCDRITDCNDRPVNGQSSNQACCQCSGGHKSPTPFRYADKRFAVGAAIHLEPLPRTATRYSLNSGCNLAAYNLTMDGTTGVISYQASTDLPVKAFSVQCEVTAHQGAKLEETVKVSVVVEYMTYPSAVLIFSHDTPSYSVASTQTMKDFGMVCAPEQPWLSVDASGTVTSSTGTAGGAVTAVDEFATMDGAVCVVSATEGASTKRTTSFAAIRPRPWPELVYEESYAEVVVGEQLPPLRLKTPKGYEEGTGGLKPTSFAVNCSFGFPVWSYDRNWGVGTIYGHQFLEVAPDGSITLAPGESMAEMFDELEADQLRRKSIEMHCGVFGMFPGTDFEPIFAPMIFKVKDSMCWVSESFSGEVVYEKTYSDEPKCRNGCRHSKVCSHFMFFPPETCKHFRINNVGGAPVTAYAKVTDCTDLSTCIRLKHPEWIIAGDYCPVAYDLRRGGPVYRKDSEIPQEVMYLASVPTTSTTACGAGHWLVQRAKPEADYVDSKLGYFELAGEELLCLQPGIPSSKTVVEANVTKNISLNWATLPCGQPLTHEVEDGQLHPLVFDDPTTLQPDDYWLHPCDCIPPEWGLHPPANPLVAEGLPAASDGSFIPPPLLIVQGQFACPSRQLLSGKRGMYFETEAEAFEKADCQERCKDFVDCQFYWTGTSHGAQTCRLFNGCDSLVREFGMDGDLYALPQNKSCLVANPEVCWKTTLRRQFLTQKVSVSPSFTHSSALFNAGGLADFRSNASRTLDREFTYEEKLGDISSVKFLGWTEIFKPFGFVRSLGGLASATVQGLNPNQEYEWELLTSSNQKEVKHKVAVNHGAQMNVGQPEIKASEEFAVMMQGKSKSTPRGELVFDFEASDFALGPQDLRSGPSSSIATKSCPSGTKMTHCSCYADSGVCAGAKMEPASNPRTCSAYGSRDVSGGSSKAVSVRAHVRCMRLTYLRNLQVVTSGGASFSFLQNGAADNNLTQLLDVDEEDVDVEVSLDADGHTQEEMEDEEEKEEEAPEPEEDSPGDEHNEAEFEGLEDEDEHSEDDAGEDEDLEGEVSTSEDSEDEDESEHGIALTQEGTQSVSSVQSWRRRRRRRRRRRAPPPPPRRRRSRRRRSRRRRSLPAQVSASCPNGKRLLTCSCYPDSFLEKQSHWTDVRHHCKRVWRSGTKCFAKGGYAQALCGDLEAPAARAWQDREAFGKYWTNKEEGPVASCPSETVLLGCWCQSTSGAEKDCTRLWTDGNQCRASTGPGRVTTVHVNIKITARCADLRASALILSGINLTRVTSTSLLQDTPDANSAEAIVPFASKSFSYMHLFQQCDALLLMGGLGVETCSRPSYREPSSHAWRGKRPLPSFFLPGTELKVGCWHERYQSFRAGFLQPGENLHCVNGDWYNSLQLPELTAFVCEPCVLVAGKGYTNYARRQQQELYYFSRMAMRVYTELGSLAATHGAAQKYCLFKEDTAQNASAAGGNMTLQASAACPEILALEVVGSAEVEDRMMALLDYGVPDHGQCLEALPAADGVSPSLGYQKCDLENERQLISPMALPGVLWDMHKEADRTHGEDFHKAFGSYCGAHGALSSLAFGQVFAGDASIKSTCRFAPVIQFGEFLDTAITYDKRSQDWPEWNTLLADSPVQCPDGEALTGFKLLPARNIFRYECSRIGGLGASYEYFSAQVEVKKFDQTRANWIGALRMIKVDCGDDALLSGFHFEFSEGGRWARSKFMCSKAGGAPVVMEPSTTIEAMSQTPEGVFCPLQPDAHTGRYRYINANTGDTLFFDRSGKWCVGPDCSLPVGGANPVGVVMTIFEVQNVTDFDGHFEGKGVPAPEGGGMDDLAKKLKAIKPPKRPAQPPKPKLQEYKAQMPKYADECLDYQDLWNKVIETHKNAENEEVVEESKLEPDEGTVDAELPDYHPCQIVQSNSFGIFGRLAGDDGKYAPDNMLYKDWRRCMNGDINRDMLSGYMEFGNSLYHSIANVVHTAVKLVCASIPNVEVAPLGAGVEPSPPKICGEVTDLVRTIVDLPFDISKQSVDLATEIEGYNACNPYESGFSRLFCDIHCVRDAVIRGDRTILQNLEQATKISNDNMRKMVEWSTEATRTETEYLDKKIDHSLKINTIYLHHIAQNTQPKEEELLQNAAAATGSMLTELKGFAEVSSFGTSRLTARDALQRFIDTAQPFVDGNATRSGQVQKFQGQLSDLYQTMRASTGGLTRAQVVGRQVASEAQELQARTRQQAQVLGIYRAHSRAAHKAAKSWKQSDAETVLVTLDKLWWRMRDRLDRYLDVAGEEILQIERSFAALAEYENCKAGTVDLLRSYSSGMKSMRRSRSQLRAVWRETSNLMGELAAIISDGDVFGHLMDAEGCGSSLASQTLDQIRFVLQDTGFLIHRFQVANLPEPDVSVLQAAVKQIHGAYASARSSCTATAPDSV</sequence>
<dbReference type="OrthoDB" id="421539at2759"/>
<keyword evidence="4" id="KW-0547">Nucleotide-binding</keyword>
<evidence type="ECO:0000256" key="3">
    <source>
        <dbReference type="ARBA" id="ARBA00022694"/>
    </source>
</evidence>
<keyword evidence="2" id="KW-0436">Ligase</keyword>
<dbReference type="InterPro" id="IPR014729">
    <property type="entry name" value="Rossmann-like_a/b/a_fold"/>
</dbReference>
<feature type="compositionally biased region" description="Basic residues" evidence="7">
    <location>
        <begin position="1791"/>
        <end position="1823"/>
    </location>
</feature>
<feature type="compositionally biased region" description="Acidic residues" evidence="7">
    <location>
        <begin position="1734"/>
        <end position="1771"/>
    </location>
</feature>
<dbReference type="InterPro" id="IPR012795">
    <property type="entry name" value="tRNA_Ile_lys_synt_N"/>
</dbReference>
<dbReference type="PANTHER" id="PTHR43033:SF1">
    <property type="entry name" value="TRNA(ILE)-LYSIDINE SYNTHASE-RELATED"/>
    <property type="match status" value="1"/>
</dbReference>
<evidence type="ECO:0000313" key="10">
    <source>
        <dbReference type="Proteomes" id="UP000604046"/>
    </source>
</evidence>
<dbReference type="InterPro" id="IPR011063">
    <property type="entry name" value="TilS/TtcA_N"/>
</dbReference>
<dbReference type="Proteomes" id="UP000604046">
    <property type="component" value="Unassembled WGS sequence"/>
</dbReference>
<dbReference type="Gene3D" id="2.60.120.690">
    <property type="entry name" value="Proprotein convertase subtilisin/kexin type 9"/>
    <property type="match status" value="1"/>
</dbReference>
<dbReference type="Gene3D" id="3.40.50.620">
    <property type="entry name" value="HUPs"/>
    <property type="match status" value="1"/>
</dbReference>
<evidence type="ECO:0000256" key="7">
    <source>
        <dbReference type="SAM" id="MobiDB-lite"/>
    </source>
</evidence>
<gene>
    <name evidence="9" type="primary">tilS</name>
    <name evidence="9" type="ORF">SNAT2548_LOCUS3265</name>
</gene>
<comment type="catalytic activity">
    <reaction evidence="6">
        <text>cytidine(34) in tRNA(Ile2) + L-lysine + ATP = lysidine(34) in tRNA(Ile2) + AMP + diphosphate + H(+)</text>
        <dbReference type="Rhea" id="RHEA:43744"/>
        <dbReference type="Rhea" id="RHEA-COMP:10625"/>
        <dbReference type="Rhea" id="RHEA-COMP:10670"/>
        <dbReference type="ChEBI" id="CHEBI:15378"/>
        <dbReference type="ChEBI" id="CHEBI:30616"/>
        <dbReference type="ChEBI" id="CHEBI:32551"/>
        <dbReference type="ChEBI" id="CHEBI:33019"/>
        <dbReference type="ChEBI" id="CHEBI:82748"/>
        <dbReference type="ChEBI" id="CHEBI:83665"/>
        <dbReference type="ChEBI" id="CHEBI:456215"/>
        <dbReference type="EC" id="6.3.4.19"/>
    </reaction>
</comment>
<dbReference type="EMBL" id="CAJNDS010000201">
    <property type="protein sequence ID" value="CAE7026682.1"/>
    <property type="molecule type" value="Genomic_DNA"/>
</dbReference>
<protein>
    <recommendedName>
        <fullName evidence="1">tRNA(Ile)-lysidine synthetase</fullName>
        <ecNumber evidence="1">6.3.4.19</ecNumber>
    </recommendedName>
</protein>
<dbReference type="HAMAP" id="MF_01161">
    <property type="entry name" value="tRNA_Ile_lys_synt"/>
    <property type="match status" value="1"/>
</dbReference>
<dbReference type="CDD" id="cd01992">
    <property type="entry name" value="TilS_N"/>
    <property type="match status" value="1"/>
</dbReference>
<dbReference type="SUPFAM" id="SSF52402">
    <property type="entry name" value="Adenine nucleotide alpha hydrolases-like"/>
    <property type="match status" value="1"/>
</dbReference>
<evidence type="ECO:0000256" key="5">
    <source>
        <dbReference type="ARBA" id="ARBA00022840"/>
    </source>
</evidence>
<feature type="domain" description="tRNA(Ile)-lysidine/2-thiocytidine synthase N-terminal" evidence="8">
    <location>
        <begin position="73"/>
        <end position="253"/>
    </location>
</feature>
<name>A0A812I9K5_9DINO</name>
<evidence type="ECO:0000256" key="2">
    <source>
        <dbReference type="ARBA" id="ARBA00022598"/>
    </source>
</evidence>
<dbReference type="Pfam" id="PF01171">
    <property type="entry name" value="ATP_bind_3"/>
    <property type="match status" value="1"/>
</dbReference>
<dbReference type="GO" id="GO:0005524">
    <property type="term" value="F:ATP binding"/>
    <property type="evidence" value="ECO:0007669"/>
    <property type="project" value="UniProtKB-KW"/>
</dbReference>
<evidence type="ECO:0000256" key="4">
    <source>
        <dbReference type="ARBA" id="ARBA00022741"/>
    </source>
</evidence>
<keyword evidence="5" id="KW-0067">ATP-binding</keyword>
<evidence type="ECO:0000256" key="1">
    <source>
        <dbReference type="ARBA" id="ARBA00013267"/>
    </source>
</evidence>
<dbReference type="PANTHER" id="PTHR43033">
    <property type="entry name" value="TRNA(ILE)-LYSIDINE SYNTHASE-RELATED"/>
    <property type="match status" value="1"/>
</dbReference>
<evidence type="ECO:0000256" key="6">
    <source>
        <dbReference type="ARBA" id="ARBA00048539"/>
    </source>
</evidence>
<dbReference type="InterPro" id="IPR006212">
    <property type="entry name" value="Furin_repeat"/>
</dbReference>
<keyword evidence="3" id="KW-0819">tRNA processing</keyword>
<dbReference type="CDD" id="cd00064">
    <property type="entry name" value="FU"/>
    <property type="match status" value="1"/>
</dbReference>
<feature type="region of interest" description="Disordered" evidence="7">
    <location>
        <begin position="1700"/>
        <end position="1831"/>
    </location>
</feature>
<keyword evidence="10" id="KW-1185">Reference proteome</keyword>